<dbReference type="InterPro" id="IPR000863">
    <property type="entry name" value="Sulfotransferase_dom"/>
</dbReference>
<dbReference type="OrthoDB" id="6138663at2759"/>
<keyword evidence="9" id="KW-0325">Glycoprotein</keyword>
<keyword evidence="5" id="KW-0735">Signal-anchor</keyword>
<dbReference type="PANTHER" id="PTHR10704">
    <property type="entry name" value="CARBOHYDRATE SULFOTRANSFERASE"/>
    <property type="match status" value="1"/>
</dbReference>
<feature type="signal peptide" evidence="12">
    <location>
        <begin position="1"/>
        <end position="22"/>
    </location>
</feature>
<evidence type="ECO:0000256" key="7">
    <source>
        <dbReference type="ARBA" id="ARBA00023034"/>
    </source>
</evidence>
<sequence>MQCSWKAVILLALASIAIQYTAIRTFTTRPFQICPVPNTLNCGMGQDAEPFDRICDDFPYFTYNVSKKTHILILATTRSGSSFVGQLFNQHSEVFYLFEPLYHVQTTLIPRFSHSRNAADRRVMIGASRDLLRSLYNCDLYFLESYMKPQPVNHTTDKLFRRGASKALCSPPVCDAFSPSEANIEEGECIRRCASLNLTLATESCRERRHVAIKTVRVPEVGDLRALVEDPRLNLKVIQLVRDPRGIMASRMETFRDTYRLWRIWRATGRKPYNLDLTQLTTVCDDFHGSVSTAMSRPTWLRGRYMLVRYEDLARNPLQKTKEIYEYLGVPMDKNVVDWIQNNTRGSNDVLSKHKYGTVRDSAANAESWRLKLSHDIVDYTQTVCQHILQELGYKAVSSAEELKNMSLTLIEDKTFVPFL</sequence>
<dbReference type="EC" id="2.8.2.-" evidence="11"/>
<dbReference type="GeneID" id="115824469"/>
<evidence type="ECO:0000256" key="11">
    <source>
        <dbReference type="RuleBase" id="RU361155"/>
    </source>
</evidence>
<dbReference type="GO" id="GO:0045130">
    <property type="term" value="F:keratan sulfotransferase activity"/>
    <property type="evidence" value="ECO:0007669"/>
    <property type="project" value="TreeGrafter"/>
</dbReference>
<evidence type="ECO:0000256" key="4">
    <source>
        <dbReference type="ARBA" id="ARBA00022692"/>
    </source>
</evidence>
<gene>
    <name evidence="15" type="primary">chst1</name>
</gene>
<dbReference type="InParanoid" id="A0A6J2WIQ5"/>
<keyword evidence="3 11" id="KW-0808">Transferase</keyword>
<dbReference type="GO" id="GO:0000139">
    <property type="term" value="C:Golgi membrane"/>
    <property type="evidence" value="ECO:0007669"/>
    <property type="project" value="UniProtKB-SubCell"/>
</dbReference>
<dbReference type="SUPFAM" id="SSF52540">
    <property type="entry name" value="P-loop containing nucleoside triphosphate hydrolases"/>
    <property type="match status" value="1"/>
</dbReference>
<accession>A0A6J2WIQ5</accession>
<dbReference type="Pfam" id="PF00685">
    <property type="entry name" value="Sulfotransfer_1"/>
    <property type="match status" value="1"/>
</dbReference>
<dbReference type="AlphaFoldDB" id="A0A6J2WIQ5"/>
<dbReference type="InterPro" id="IPR051135">
    <property type="entry name" value="Gal/GlcNAc/GalNAc_ST"/>
</dbReference>
<evidence type="ECO:0000256" key="8">
    <source>
        <dbReference type="ARBA" id="ARBA00023136"/>
    </source>
</evidence>
<feature type="domain" description="Sulfotransferase" evidence="13">
    <location>
        <begin position="69"/>
        <end position="391"/>
    </location>
</feature>
<organism evidence="14 15">
    <name type="scientific">Chanos chanos</name>
    <name type="common">Milkfish</name>
    <name type="synonym">Mugil chanos</name>
    <dbReference type="NCBI Taxonomy" id="29144"/>
    <lineage>
        <taxon>Eukaryota</taxon>
        <taxon>Metazoa</taxon>
        <taxon>Chordata</taxon>
        <taxon>Craniata</taxon>
        <taxon>Vertebrata</taxon>
        <taxon>Euteleostomi</taxon>
        <taxon>Actinopterygii</taxon>
        <taxon>Neopterygii</taxon>
        <taxon>Teleostei</taxon>
        <taxon>Ostariophysi</taxon>
        <taxon>Gonorynchiformes</taxon>
        <taxon>Chanidae</taxon>
        <taxon>Chanos</taxon>
    </lineage>
</organism>
<keyword evidence="14" id="KW-1185">Reference proteome</keyword>
<dbReference type="PIRSF" id="PIRSF005883">
    <property type="entry name" value="Carbohydrate_sulfotransferase"/>
    <property type="match status" value="1"/>
</dbReference>
<evidence type="ECO:0000256" key="3">
    <source>
        <dbReference type="ARBA" id="ARBA00022679"/>
    </source>
</evidence>
<evidence type="ECO:0000259" key="13">
    <source>
        <dbReference type="Pfam" id="PF00685"/>
    </source>
</evidence>
<evidence type="ECO:0000256" key="2">
    <source>
        <dbReference type="ARBA" id="ARBA00005530"/>
    </source>
</evidence>
<keyword evidence="10" id="KW-0119">Carbohydrate metabolism</keyword>
<feature type="chain" id="PRO_5026874156" description="Sulfotransferase" evidence="12">
    <location>
        <begin position="23"/>
        <end position="420"/>
    </location>
</feature>
<dbReference type="PANTHER" id="PTHR10704:SF36">
    <property type="entry name" value="CARBOHYDRATE SULFOTRANSFERASE 1"/>
    <property type="match status" value="1"/>
</dbReference>
<evidence type="ECO:0000256" key="6">
    <source>
        <dbReference type="ARBA" id="ARBA00022989"/>
    </source>
</evidence>
<reference evidence="15" key="1">
    <citation type="submission" date="2025-08" db="UniProtKB">
        <authorList>
            <consortium name="RefSeq"/>
        </authorList>
    </citation>
    <scope>IDENTIFICATION</scope>
</reference>
<evidence type="ECO:0000256" key="9">
    <source>
        <dbReference type="ARBA" id="ARBA00023180"/>
    </source>
</evidence>
<comment type="similarity">
    <text evidence="2">Belongs to the sulfotransferase 1 family. Gal/GlcNAc/GalNAc subfamily.</text>
</comment>
<protein>
    <recommendedName>
        <fullName evidence="11">Sulfotransferase</fullName>
        <ecNumber evidence="11">2.8.2.-</ecNumber>
    </recommendedName>
</protein>
<evidence type="ECO:0000256" key="10">
    <source>
        <dbReference type="ARBA" id="ARBA00023277"/>
    </source>
</evidence>
<dbReference type="InterPro" id="IPR027417">
    <property type="entry name" value="P-loop_NTPase"/>
</dbReference>
<dbReference type="RefSeq" id="XP_030644244.1">
    <property type="nucleotide sequence ID" value="XM_030788384.1"/>
</dbReference>
<evidence type="ECO:0000256" key="12">
    <source>
        <dbReference type="SAM" id="SignalP"/>
    </source>
</evidence>
<dbReference type="GO" id="GO:0042339">
    <property type="term" value="P:keratan sulfate proteoglycan metabolic process"/>
    <property type="evidence" value="ECO:0007669"/>
    <property type="project" value="TreeGrafter"/>
</dbReference>
<dbReference type="Gene3D" id="3.40.50.300">
    <property type="entry name" value="P-loop containing nucleotide triphosphate hydrolases"/>
    <property type="match status" value="1"/>
</dbReference>
<dbReference type="GO" id="GO:0006790">
    <property type="term" value="P:sulfur compound metabolic process"/>
    <property type="evidence" value="ECO:0007669"/>
    <property type="project" value="TreeGrafter"/>
</dbReference>
<dbReference type="GO" id="GO:0005975">
    <property type="term" value="P:carbohydrate metabolic process"/>
    <property type="evidence" value="ECO:0007669"/>
    <property type="project" value="InterPro"/>
</dbReference>
<keyword evidence="12" id="KW-0732">Signal</keyword>
<evidence type="ECO:0000256" key="5">
    <source>
        <dbReference type="ARBA" id="ARBA00022968"/>
    </source>
</evidence>
<dbReference type="Proteomes" id="UP000504632">
    <property type="component" value="Chromosome 1"/>
</dbReference>
<evidence type="ECO:0000256" key="1">
    <source>
        <dbReference type="ARBA" id="ARBA00004323"/>
    </source>
</evidence>
<proteinExistence type="inferred from homology"/>
<dbReference type="GO" id="GO:0006044">
    <property type="term" value="P:N-acetylglucosamine metabolic process"/>
    <property type="evidence" value="ECO:0007669"/>
    <property type="project" value="TreeGrafter"/>
</dbReference>
<evidence type="ECO:0000313" key="14">
    <source>
        <dbReference type="Proteomes" id="UP000504632"/>
    </source>
</evidence>
<dbReference type="CTD" id="8534"/>
<dbReference type="InterPro" id="IPR016469">
    <property type="entry name" value="Carbohydrate_sulfotransferase"/>
</dbReference>
<comment type="subcellular location">
    <subcellularLocation>
        <location evidence="1">Golgi apparatus membrane</location>
        <topology evidence="1">Single-pass type II membrane protein</topology>
    </subcellularLocation>
</comment>
<name>A0A6J2WIQ5_CHACN</name>
<evidence type="ECO:0000313" key="15">
    <source>
        <dbReference type="RefSeq" id="XP_030644244.1"/>
    </source>
</evidence>
<keyword evidence="7" id="KW-0333">Golgi apparatus</keyword>
<keyword evidence="6" id="KW-1133">Transmembrane helix</keyword>
<dbReference type="GO" id="GO:0001517">
    <property type="term" value="F:N-acetylglucosamine 6-O-sulfotransferase activity"/>
    <property type="evidence" value="ECO:0007669"/>
    <property type="project" value="TreeGrafter"/>
</dbReference>
<keyword evidence="8" id="KW-0472">Membrane</keyword>
<keyword evidence="4" id="KW-0812">Transmembrane</keyword>
<dbReference type="FunCoup" id="A0A6J2WIQ5">
    <property type="interactions" value="607"/>
</dbReference>